<evidence type="ECO:0000313" key="2">
    <source>
        <dbReference type="EMBL" id="KAG5616220.1"/>
    </source>
</evidence>
<evidence type="ECO:0000313" key="3">
    <source>
        <dbReference type="Proteomes" id="UP000824120"/>
    </source>
</evidence>
<name>A0A9J5ZW65_SOLCO</name>
<proteinExistence type="predicted"/>
<reference evidence="2 3" key="1">
    <citation type="submission" date="2020-09" db="EMBL/GenBank/DDBJ databases">
        <title>De no assembly of potato wild relative species, Solanum commersonii.</title>
        <authorList>
            <person name="Cho K."/>
        </authorList>
    </citation>
    <scope>NUCLEOTIDE SEQUENCE [LARGE SCALE GENOMIC DNA]</scope>
    <source>
        <strain evidence="2">LZ3.2</strain>
        <tissue evidence="2">Leaf</tissue>
    </source>
</reference>
<protein>
    <recommendedName>
        <fullName evidence="4">ATP binding protein</fullName>
    </recommendedName>
</protein>
<feature type="non-terminal residue" evidence="2">
    <location>
        <position position="1"/>
    </location>
</feature>
<accession>A0A9J5ZW65</accession>
<dbReference type="OrthoDB" id="1929779at2759"/>
<gene>
    <name evidence="2" type="ORF">H5410_016044</name>
</gene>
<feature type="region of interest" description="Disordered" evidence="1">
    <location>
        <begin position="93"/>
        <end position="114"/>
    </location>
</feature>
<dbReference type="PANTHER" id="PTHR31949">
    <property type="entry name" value="GASTRIC MUCIN-LIKE PROTEIN"/>
    <property type="match status" value="1"/>
</dbReference>
<feature type="compositionally biased region" description="Low complexity" evidence="1">
    <location>
        <begin position="96"/>
        <end position="110"/>
    </location>
</feature>
<evidence type="ECO:0000256" key="1">
    <source>
        <dbReference type="SAM" id="MobiDB-lite"/>
    </source>
</evidence>
<dbReference type="AlphaFoldDB" id="A0A9J5ZW65"/>
<dbReference type="EMBL" id="JACXVP010000003">
    <property type="protein sequence ID" value="KAG5616220.1"/>
    <property type="molecule type" value="Genomic_DNA"/>
</dbReference>
<sequence length="160" mass="16881">MHGSGSSVPVPSMSRLHAKAKGNVSPGMVGTKVVERVINMQNNLSAKSSSPDSSGFGRSLSKKSLDMAIRHMDIRQRVSGNLRPLMTNIPASSMYSVRSGTPTRGRTSRSISVPDSPLATISNASSEVSVSNNIVWVDGSEIDEDISSDKGARSHASVRG</sequence>
<organism evidence="2 3">
    <name type="scientific">Solanum commersonii</name>
    <name type="common">Commerson's wild potato</name>
    <name type="synonym">Commerson's nightshade</name>
    <dbReference type="NCBI Taxonomy" id="4109"/>
    <lineage>
        <taxon>Eukaryota</taxon>
        <taxon>Viridiplantae</taxon>
        <taxon>Streptophyta</taxon>
        <taxon>Embryophyta</taxon>
        <taxon>Tracheophyta</taxon>
        <taxon>Spermatophyta</taxon>
        <taxon>Magnoliopsida</taxon>
        <taxon>eudicotyledons</taxon>
        <taxon>Gunneridae</taxon>
        <taxon>Pentapetalae</taxon>
        <taxon>asterids</taxon>
        <taxon>lamiids</taxon>
        <taxon>Solanales</taxon>
        <taxon>Solanaceae</taxon>
        <taxon>Solanoideae</taxon>
        <taxon>Solaneae</taxon>
        <taxon>Solanum</taxon>
    </lineage>
</organism>
<dbReference type="PANTHER" id="PTHR31949:SF20">
    <property type="entry name" value="OS01G0141900 PROTEIN"/>
    <property type="match status" value="1"/>
</dbReference>
<dbReference type="GO" id="GO:0055028">
    <property type="term" value="C:cortical microtubule"/>
    <property type="evidence" value="ECO:0007669"/>
    <property type="project" value="TreeGrafter"/>
</dbReference>
<dbReference type="Proteomes" id="UP000824120">
    <property type="component" value="Chromosome 3"/>
</dbReference>
<dbReference type="GO" id="GO:0043622">
    <property type="term" value="P:cortical microtubule organization"/>
    <property type="evidence" value="ECO:0007669"/>
    <property type="project" value="TreeGrafter"/>
</dbReference>
<keyword evidence="3" id="KW-1185">Reference proteome</keyword>
<evidence type="ECO:0008006" key="4">
    <source>
        <dbReference type="Google" id="ProtNLM"/>
    </source>
</evidence>
<comment type="caution">
    <text evidence="2">The sequence shown here is derived from an EMBL/GenBank/DDBJ whole genome shotgun (WGS) entry which is preliminary data.</text>
</comment>